<dbReference type="HOGENOM" id="CLU_049186_1_0_1"/>
<keyword evidence="3" id="KW-1185">Reference proteome</keyword>
<feature type="domain" description="HNH nuclease" evidence="1">
    <location>
        <begin position="169"/>
        <end position="266"/>
    </location>
</feature>
<gene>
    <name evidence="2" type="ORF">LACBIDRAFT_295751</name>
</gene>
<accession>B0DXR5</accession>
<evidence type="ECO:0000259" key="1">
    <source>
        <dbReference type="Pfam" id="PF13391"/>
    </source>
</evidence>
<name>B0DXR5_LACBS</name>
<organism evidence="3">
    <name type="scientific">Laccaria bicolor (strain S238N-H82 / ATCC MYA-4686)</name>
    <name type="common">Bicoloured deceiver</name>
    <name type="synonym">Laccaria laccata var. bicolor</name>
    <dbReference type="NCBI Taxonomy" id="486041"/>
    <lineage>
        <taxon>Eukaryota</taxon>
        <taxon>Fungi</taxon>
        <taxon>Dikarya</taxon>
        <taxon>Basidiomycota</taxon>
        <taxon>Agaricomycotina</taxon>
        <taxon>Agaricomycetes</taxon>
        <taxon>Agaricomycetidae</taxon>
        <taxon>Agaricales</taxon>
        <taxon>Agaricineae</taxon>
        <taxon>Hydnangiaceae</taxon>
        <taxon>Laccaria</taxon>
    </lineage>
</organism>
<dbReference type="KEGG" id="lbc:LACBIDRAFT_295751"/>
<evidence type="ECO:0000313" key="3">
    <source>
        <dbReference type="Proteomes" id="UP000001194"/>
    </source>
</evidence>
<reference evidence="2 3" key="1">
    <citation type="journal article" date="2008" name="Nature">
        <title>The genome of Laccaria bicolor provides insights into mycorrhizal symbiosis.</title>
        <authorList>
            <person name="Martin F."/>
            <person name="Aerts A."/>
            <person name="Ahren D."/>
            <person name="Brun A."/>
            <person name="Danchin E.G.J."/>
            <person name="Duchaussoy F."/>
            <person name="Gibon J."/>
            <person name="Kohler A."/>
            <person name="Lindquist E."/>
            <person name="Pereda V."/>
            <person name="Salamov A."/>
            <person name="Shapiro H.J."/>
            <person name="Wuyts J."/>
            <person name="Blaudez D."/>
            <person name="Buee M."/>
            <person name="Brokstein P."/>
            <person name="Canbaeck B."/>
            <person name="Cohen D."/>
            <person name="Courty P.E."/>
            <person name="Coutinho P.M."/>
            <person name="Delaruelle C."/>
            <person name="Detter J.C."/>
            <person name="Deveau A."/>
            <person name="DiFazio S."/>
            <person name="Duplessis S."/>
            <person name="Fraissinet-Tachet L."/>
            <person name="Lucic E."/>
            <person name="Frey-Klett P."/>
            <person name="Fourrey C."/>
            <person name="Feussner I."/>
            <person name="Gay G."/>
            <person name="Grimwood J."/>
            <person name="Hoegger P.J."/>
            <person name="Jain P."/>
            <person name="Kilaru S."/>
            <person name="Labbe J."/>
            <person name="Lin Y.C."/>
            <person name="Legue V."/>
            <person name="Le Tacon F."/>
            <person name="Marmeisse R."/>
            <person name="Melayah D."/>
            <person name="Montanini B."/>
            <person name="Muratet M."/>
            <person name="Nehls U."/>
            <person name="Niculita-Hirzel H."/>
            <person name="Oudot-Le Secq M.P."/>
            <person name="Peter M."/>
            <person name="Quesneville H."/>
            <person name="Rajashekar B."/>
            <person name="Reich M."/>
            <person name="Rouhier N."/>
            <person name="Schmutz J."/>
            <person name="Yin T."/>
            <person name="Chalot M."/>
            <person name="Henrissat B."/>
            <person name="Kuees U."/>
            <person name="Lucas S."/>
            <person name="Van de Peer Y."/>
            <person name="Podila G.K."/>
            <person name="Polle A."/>
            <person name="Pukkila P.J."/>
            <person name="Richardson P.M."/>
            <person name="Rouze P."/>
            <person name="Sanders I.R."/>
            <person name="Stajich J.E."/>
            <person name="Tunlid A."/>
            <person name="Tuskan G."/>
            <person name="Grigoriev I.V."/>
        </authorList>
    </citation>
    <scope>NUCLEOTIDE SEQUENCE [LARGE SCALE GENOMIC DNA]</scope>
    <source>
        <strain evidence="3">S238N-H82 / ATCC MYA-4686</strain>
    </source>
</reference>
<proteinExistence type="predicted"/>
<dbReference type="RefSeq" id="XP_001888738.1">
    <property type="nucleotide sequence ID" value="XM_001888703.1"/>
</dbReference>
<dbReference type="OrthoDB" id="2104739at2759"/>
<protein>
    <submittedName>
        <fullName evidence="2">Predicted protein</fullName>
    </submittedName>
</protein>
<dbReference type="Proteomes" id="UP000001194">
    <property type="component" value="Unassembled WGS sequence"/>
</dbReference>
<dbReference type="InParanoid" id="B0DXR5"/>
<dbReference type="InterPro" id="IPR003615">
    <property type="entry name" value="HNH_nuc"/>
</dbReference>
<dbReference type="EMBL" id="DS547147">
    <property type="protein sequence ID" value="EDR00729.1"/>
    <property type="molecule type" value="Genomic_DNA"/>
</dbReference>
<evidence type="ECO:0000313" key="2">
    <source>
        <dbReference type="EMBL" id="EDR00729.1"/>
    </source>
</evidence>
<dbReference type="STRING" id="486041.B0DXR5"/>
<dbReference type="Pfam" id="PF13391">
    <property type="entry name" value="HNH_2"/>
    <property type="match status" value="1"/>
</dbReference>
<sequence length="385" mass="42823">MSSLPSLKDVKLDHEGLSIWPYILEAERAVLKVAPTKSGAKYNDPLIGIRILGFLIQDLWLHDKHSFGITPYKNLIKQVKSSLSLLGYTVGSKEESQAQSLRLQETGLYYRNHLIRVFRSNAGPIPTCSDHPSRWSLDVVRDRILSEIKTPTTEGSARENALMRDGYRCMITGAYDYSSITLHPELRNRFIAHPASGVTQCAHIFSETAQDGEHKAAYAASAMAILEVFGLKDKAESLVGGNVHKYFNILTMRAEIHSLFDQLQFWLEEVIGEENTYKIVAIDNQLFWALAGLQQKLECVTFRIDPDVVTACKAKNINPPSLPSPALLAIRAACSRVAHMSGAAEHIDQIIRDLEDTPVMAEDGGSAHLLESRLLQLSHLVHTKA</sequence>
<dbReference type="GeneID" id="6084316"/>
<dbReference type="AlphaFoldDB" id="B0DXR5"/>